<keyword evidence="1" id="KW-1133">Transmembrane helix</keyword>
<feature type="transmembrane region" description="Helical" evidence="1">
    <location>
        <begin position="12"/>
        <end position="31"/>
    </location>
</feature>
<evidence type="ECO:0000256" key="1">
    <source>
        <dbReference type="SAM" id="Phobius"/>
    </source>
</evidence>
<comment type="caution">
    <text evidence="2">The sequence shown here is derived from an EMBL/GenBank/DDBJ whole genome shotgun (WGS) entry which is preliminary data.</text>
</comment>
<organism evidence="2 3">
    <name type="scientific">Bdellovibrio bacteriovorus</name>
    <dbReference type="NCBI Taxonomy" id="959"/>
    <lineage>
        <taxon>Bacteria</taxon>
        <taxon>Pseudomonadati</taxon>
        <taxon>Bdellovibrionota</taxon>
        <taxon>Bdellovibrionia</taxon>
        <taxon>Bdellovibrionales</taxon>
        <taxon>Pseudobdellovibrionaceae</taxon>
        <taxon>Bdellovibrio</taxon>
    </lineage>
</organism>
<evidence type="ECO:0000313" key="3">
    <source>
        <dbReference type="Proteomes" id="UP000075320"/>
    </source>
</evidence>
<dbReference type="EMBL" id="LUKE01000005">
    <property type="protein sequence ID" value="KYG62437.1"/>
    <property type="molecule type" value="Genomic_DNA"/>
</dbReference>
<keyword evidence="1" id="KW-0472">Membrane</keyword>
<accession>A0A150WH63</accession>
<feature type="transmembrane region" description="Helical" evidence="1">
    <location>
        <begin position="105"/>
        <end position="125"/>
    </location>
</feature>
<feature type="transmembrane region" description="Helical" evidence="1">
    <location>
        <begin position="51"/>
        <end position="74"/>
    </location>
</feature>
<name>A0A150WH63_BDEBC</name>
<keyword evidence="3" id="KW-1185">Reference proteome</keyword>
<protein>
    <submittedName>
        <fullName evidence="2">Uncharacterized protein</fullName>
    </submittedName>
</protein>
<keyword evidence="1" id="KW-0812">Transmembrane</keyword>
<sequence>MGSRMKWLDDERYIRIAGALLLASPFFNFFLSVASNPHIPDKWSPTQLWAIFMAATTVQWILRISKIVVGYLMFRGKSSAWVPVLAILGVTIFLNLYTFKKDIQFSVVQAVLGLVVNIILFSIVFRAEFRLNQEVERKLKAVRAAKAASVDSAPRTVKLTAIATKKIEQRSETNKATVVPITKKPVRKGRKVKDFVIARGTVVEFEGFGHFAKVIKCHGDEIWLQGTGELPKDLQSRSLILDSIDRKKSVRLKFNRTQDEQYLVFKIA</sequence>
<reference evidence="2 3" key="1">
    <citation type="submission" date="2016-03" db="EMBL/GenBank/DDBJ databases">
        <authorList>
            <person name="Ploux O."/>
        </authorList>
    </citation>
    <scope>NUCLEOTIDE SEQUENCE [LARGE SCALE GENOMIC DNA]</scope>
    <source>
        <strain evidence="2 3">R0</strain>
    </source>
</reference>
<gene>
    <name evidence="2" type="ORF">AZI86_16525</name>
</gene>
<dbReference type="Proteomes" id="UP000075320">
    <property type="component" value="Unassembled WGS sequence"/>
</dbReference>
<feature type="transmembrane region" description="Helical" evidence="1">
    <location>
        <begin position="81"/>
        <end position="99"/>
    </location>
</feature>
<evidence type="ECO:0000313" key="2">
    <source>
        <dbReference type="EMBL" id="KYG62437.1"/>
    </source>
</evidence>
<proteinExistence type="predicted"/>
<dbReference type="AlphaFoldDB" id="A0A150WH63"/>